<dbReference type="EMBL" id="AM467214">
    <property type="protein sequence ID" value="CAN74869.1"/>
    <property type="molecule type" value="Genomic_DNA"/>
</dbReference>
<evidence type="ECO:0000256" key="2">
    <source>
        <dbReference type="ARBA" id="ARBA00022737"/>
    </source>
</evidence>
<keyword evidence="3" id="KW-1133">Transmembrane helix</keyword>
<gene>
    <name evidence="7" type="ORF">VITISV_004322</name>
</gene>
<name>A5BQ54_VITVI</name>
<dbReference type="Pfam" id="PF01535">
    <property type="entry name" value="PPR"/>
    <property type="match status" value="2"/>
</dbReference>
<dbReference type="InterPro" id="IPR027417">
    <property type="entry name" value="P-loop_NTPase"/>
</dbReference>
<dbReference type="GO" id="GO:0016020">
    <property type="term" value="C:membrane"/>
    <property type="evidence" value="ECO:0007669"/>
    <property type="project" value="InterPro"/>
</dbReference>
<dbReference type="InterPro" id="IPR011990">
    <property type="entry name" value="TPR-like_helical_dom_sf"/>
</dbReference>
<dbReference type="Gene3D" id="3.40.50.300">
    <property type="entry name" value="P-loop containing nucleotide triphosphate hydrolases"/>
    <property type="match status" value="1"/>
</dbReference>
<keyword evidence="1" id="KW-0812">Transmembrane</keyword>
<sequence>MRLVSSKSLKTLLVASKDKPTIAKIHALAILTGIFGHGNSNAKLILYARLGHIESARQVFDKSPQCGVDAWSAMIIAYSRRGAIVPVRRIPENVRLESDFRVEEQISIALSLYHRMASEGIRPDSSTYTVVLKACTRPLDLRSGEETWRQAIDQGYGDDVFVGAAVLNLYAKCGKMDEAMRVFDKMGRKDLVCWTTMITGLAQNGRTTIIIAHRLSTIRNADIIAVVQNGQIMETGSHDDLIQNDDGLYTSLVRLQQTEKSSEASSLAISSTAAISTSLDLHSTSIRSLSVVSRSSSANSNAPSRPVGEIATTAEQDFPVPSSGDCRQ</sequence>
<evidence type="ECO:0000256" key="1">
    <source>
        <dbReference type="ARBA" id="ARBA00022692"/>
    </source>
</evidence>
<dbReference type="PANTHER" id="PTHR47926">
    <property type="entry name" value="PENTATRICOPEPTIDE REPEAT-CONTAINING PROTEIN"/>
    <property type="match status" value="1"/>
</dbReference>
<keyword evidence="4" id="KW-0472">Membrane</keyword>
<dbReference type="Gene3D" id="1.20.1560.10">
    <property type="entry name" value="ABC transporter type 1, transmembrane domain"/>
    <property type="match status" value="1"/>
</dbReference>
<organism evidence="7">
    <name type="scientific">Vitis vinifera</name>
    <name type="common">Grape</name>
    <dbReference type="NCBI Taxonomy" id="29760"/>
    <lineage>
        <taxon>Eukaryota</taxon>
        <taxon>Viridiplantae</taxon>
        <taxon>Streptophyta</taxon>
        <taxon>Embryophyta</taxon>
        <taxon>Tracheophyta</taxon>
        <taxon>Spermatophyta</taxon>
        <taxon>Magnoliopsida</taxon>
        <taxon>eudicotyledons</taxon>
        <taxon>Gunneridae</taxon>
        <taxon>Pentapetalae</taxon>
        <taxon>rosids</taxon>
        <taxon>Vitales</taxon>
        <taxon>Vitaceae</taxon>
        <taxon>Viteae</taxon>
        <taxon>Vitis</taxon>
    </lineage>
</organism>
<evidence type="ECO:0000256" key="3">
    <source>
        <dbReference type="ARBA" id="ARBA00022989"/>
    </source>
</evidence>
<dbReference type="ExpressionAtlas" id="A5BQ54">
    <property type="expression patterns" value="baseline and differential"/>
</dbReference>
<evidence type="ECO:0000256" key="6">
    <source>
        <dbReference type="SAM" id="MobiDB-lite"/>
    </source>
</evidence>
<keyword evidence="2" id="KW-0677">Repeat</keyword>
<dbReference type="PANTHER" id="PTHR47926:SF347">
    <property type="entry name" value="PENTATRICOPEPTIDE REPEAT-CONTAINING PROTEIN"/>
    <property type="match status" value="1"/>
</dbReference>
<accession>A5BQ54</accession>
<evidence type="ECO:0008006" key="8">
    <source>
        <dbReference type="Google" id="ProtNLM"/>
    </source>
</evidence>
<protein>
    <recommendedName>
        <fullName evidence="8">Pentatricopeptide repeat-containing protein</fullName>
    </recommendedName>
</protein>
<feature type="repeat" description="PPR" evidence="5">
    <location>
        <begin position="159"/>
        <end position="193"/>
    </location>
</feature>
<dbReference type="InterPro" id="IPR046960">
    <property type="entry name" value="PPR_At4g14850-like_plant"/>
</dbReference>
<dbReference type="Gene3D" id="1.25.40.10">
    <property type="entry name" value="Tetratricopeptide repeat domain"/>
    <property type="match status" value="1"/>
</dbReference>
<dbReference type="InterPro" id="IPR036640">
    <property type="entry name" value="ABC1_TM_sf"/>
</dbReference>
<dbReference type="PROSITE" id="PS51375">
    <property type="entry name" value="PPR"/>
    <property type="match status" value="1"/>
</dbReference>
<reference evidence="7" key="1">
    <citation type="journal article" date="2007" name="PLoS ONE">
        <title>The first genome sequence of an elite grapevine cultivar (Pinot noir Vitis vinifera L.): coping with a highly heterozygous genome.</title>
        <authorList>
            <person name="Velasco R."/>
            <person name="Zharkikh A."/>
            <person name="Troggio M."/>
            <person name="Cartwright D.A."/>
            <person name="Cestaro A."/>
            <person name="Pruss D."/>
            <person name="Pindo M."/>
            <person name="FitzGerald L.M."/>
            <person name="Vezzulli S."/>
            <person name="Reid J."/>
            <person name="Malacarne G."/>
            <person name="Iliev D."/>
            <person name="Coppola G."/>
            <person name="Wardell B."/>
            <person name="Micheletti D."/>
            <person name="Macalma T."/>
            <person name="Facci M."/>
            <person name="Mitchell J.T."/>
            <person name="Perazzolli M."/>
            <person name="Eldredge G."/>
            <person name="Gatto P."/>
            <person name="Oyzerski R."/>
            <person name="Moretto M."/>
            <person name="Gutin N."/>
            <person name="Stefanini M."/>
            <person name="Chen Y."/>
            <person name="Segala C."/>
            <person name="Davenport C."/>
            <person name="Dematte L."/>
            <person name="Mraz A."/>
            <person name="Battilana J."/>
            <person name="Stormo K."/>
            <person name="Costa F."/>
            <person name="Tao Q."/>
            <person name="Si-Ammour A."/>
            <person name="Harkins T."/>
            <person name="Lackey A."/>
            <person name="Perbost C."/>
            <person name="Taillon B."/>
            <person name="Stella A."/>
            <person name="Solovyev V."/>
            <person name="Fawcett J.A."/>
            <person name="Sterck L."/>
            <person name="Vandepoele K."/>
            <person name="Grando S.M."/>
            <person name="Toppo S."/>
            <person name="Moser C."/>
            <person name="Lanchbury J."/>
            <person name="Bogden R."/>
            <person name="Skolnick M."/>
            <person name="Sgaramella V."/>
            <person name="Bhatnagar S.K."/>
            <person name="Fontana P."/>
            <person name="Gutin A."/>
            <person name="Van de Peer Y."/>
            <person name="Salamini F."/>
            <person name="Viola R."/>
        </authorList>
    </citation>
    <scope>NUCLEOTIDE SEQUENCE</scope>
</reference>
<dbReference type="GO" id="GO:0009451">
    <property type="term" value="P:RNA modification"/>
    <property type="evidence" value="ECO:0007669"/>
    <property type="project" value="InterPro"/>
</dbReference>
<feature type="compositionally biased region" description="Low complexity" evidence="6">
    <location>
        <begin position="292"/>
        <end position="307"/>
    </location>
</feature>
<proteinExistence type="predicted"/>
<dbReference type="AlphaFoldDB" id="A5BQ54"/>
<evidence type="ECO:0000256" key="4">
    <source>
        <dbReference type="ARBA" id="ARBA00023136"/>
    </source>
</evidence>
<evidence type="ECO:0000313" key="7">
    <source>
        <dbReference type="EMBL" id="CAN74869.1"/>
    </source>
</evidence>
<dbReference type="InterPro" id="IPR002885">
    <property type="entry name" value="PPR_rpt"/>
</dbReference>
<dbReference type="GO" id="GO:0005524">
    <property type="term" value="F:ATP binding"/>
    <property type="evidence" value="ECO:0007669"/>
    <property type="project" value="InterPro"/>
</dbReference>
<feature type="region of interest" description="Disordered" evidence="6">
    <location>
        <begin position="292"/>
        <end position="328"/>
    </location>
</feature>
<dbReference type="SUPFAM" id="SSF52540">
    <property type="entry name" value="P-loop containing nucleoside triphosphate hydrolases"/>
    <property type="match status" value="1"/>
</dbReference>
<dbReference type="NCBIfam" id="TIGR00756">
    <property type="entry name" value="PPR"/>
    <property type="match status" value="1"/>
</dbReference>
<dbReference type="GO" id="GO:0003723">
    <property type="term" value="F:RNA binding"/>
    <property type="evidence" value="ECO:0007669"/>
    <property type="project" value="InterPro"/>
</dbReference>
<evidence type="ECO:0000256" key="5">
    <source>
        <dbReference type="PROSITE-ProRule" id="PRU00708"/>
    </source>
</evidence>